<dbReference type="SUPFAM" id="SSF82171">
    <property type="entry name" value="DPP6 N-terminal domain-like"/>
    <property type="match status" value="1"/>
</dbReference>
<reference evidence="3" key="1">
    <citation type="submission" date="2020-04" db="EMBL/GenBank/DDBJ databases">
        <authorList>
            <person name="Alioto T."/>
            <person name="Alioto T."/>
            <person name="Gomez Garrido J."/>
        </authorList>
    </citation>
    <scope>NUCLEOTIDE SEQUENCE</scope>
    <source>
        <strain evidence="3">A484AB</strain>
    </source>
</reference>
<gene>
    <name evidence="3" type="ORF">PACLA_8A048689</name>
</gene>
<keyword evidence="4" id="KW-1185">Reference proteome</keyword>
<evidence type="ECO:0000256" key="1">
    <source>
        <dbReference type="ARBA" id="ARBA00022737"/>
    </source>
</evidence>
<evidence type="ECO:0000313" key="4">
    <source>
        <dbReference type="Proteomes" id="UP001152795"/>
    </source>
</evidence>
<dbReference type="GO" id="GO:0016874">
    <property type="term" value="F:ligase activity"/>
    <property type="evidence" value="ECO:0007669"/>
    <property type="project" value="UniProtKB-KW"/>
</dbReference>
<dbReference type="InterPro" id="IPR036322">
    <property type="entry name" value="WD40_repeat_dom_sf"/>
</dbReference>
<accession>A0A6S7JDZ5</accession>
<dbReference type="OrthoDB" id="5983427at2759"/>
<dbReference type="EMBL" id="CACRXK020008603">
    <property type="protein sequence ID" value="CAB4015151.1"/>
    <property type="molecule type" value="Genomic_DNA"/>
</dbReference>
<organism evidence="3 4">
    <name type="scientific">Paramuricea clavata</name>
    <name type="common">Red gorgonian</name>
    <name type="synonym">Violescent sea-whip</name>
    <dbReference type="NCBI Taxonomy" id="317549"/>
    <lineage>
        <taxon>Eukaryota</taxon>
        <taxon>Metazoa</taxon>
        <taxon>Cnidaria</taxon>
        <taxon>Anthozoa</taxon>
        <taxon>Octocorallia</taxon>
        <taxon>Malacalcyonacea</taxon>
        <taxon>Plexauridae</taxon>
        <taxon>Paramuricea</taxon>
    </lineage>
</organism>
<keyword evidence="1" id="KW-0677">Repeat</keyword>
<dbReference type="Pfam" id="PF24883">
    <property type="entry name" value="NPHP3_N"/>
    <property type="match status" value="1"/>
</dbReference>
<dbReference type="InterPro" id="IPR056884">
    <property type="entry name" value="NPHP3-like_N"/>
</dbReference>
<protein>
    <submittedName>
        <fullName evidence="3">E3 ubiquitin- ligase DZIP3</fullName>
    </submittedName>
</protein>
<feature type="domain" description="Nephrocystin 3-like N-terminal" evidence="2">
    <location>
        <begin position="9"/>
        <end position="86"/>
    </location>
</feature>
<proteinExistence type="predicted"/>
<dbReference type="SUPFAM" id="SSF50978">
    <property type="entry name" value="WD40 repeat-like"/>
    <property type="match status" value="1"/>
</dbReference>
<dbReference type="AlphaFoldDB" id="A0A6S7JDZ5"/>
<evidence type="ECO:0000259" key="2">
    <source>
        <dbReference type="Pfam" id="PF24883"/>
    </source>
</evidence>
<dbReference type="Gene3D" id="2.130.10.10">
    <property type="entry name" value="YVTN repeat-like/Quinoprotein amine dehydrogenase"/>
    <property type="match status" value="1"/>
</dbReference>
<comment type="caution">
    <text evidence="3">The sequence shown here is derived from an EMBL/GenBank/DDBJ whole genome shotgun (WGS) entry which is preliminary data.</text>
</comment>
<name>A0A6S7JDZ5_PARCT</name>
<dbReference type="Proteomes" id="UP001152795">
    <property type="component" value="Unassembled WGS sequence"/>
</dbReference>
<evidence type="ECO:0000313" key="3">
    <source>
        <dbReference type="EMBL" id="CAB4015151.1"/>
    </source>
</evidence>
<sequence length="976" mass="112439">MCDNVVGFRNKLAEVLRREHSRDSLSEAFRVLLKDPLHALGKREPMLIVVDALDESKTNDKCEFLELISDEFSELPQWIKIFISTRPELQVRKKLQHFKPLEISPDDDNHNIDLGHFIRHCLPNLGERNRAISDIMSEILPVYNECLTVYHKSLTDWLTLDGYEEHAFVADVADGTRRLWFACESIYSDINSLKSVHDFEFSAEQKFALRNGAGYLVNDGDTQDFHWLVNVKLNFLKLKFFCDVNVDFCQFLKIYRSKRSDHLYWEIFQHHNILKSLLNNHGDEKTKCHIYLQSLANGYFNFMQNSNSCENDARGILDKTKLIWMEDYANSKNTKYKSISMNAVFGKRLKCMASSPDYKLLACLHEQRIVVFQLPCLTMIFELEINWTENSKFLTFAPDSSYFLPSSVRFSICIREQKEVPFIPHGPASILSCSFSSCGMRLVTSEDDFVKVWDVRKKDLLVKVAVQFDHLYDCVFSSCDTYIIGRARFRYPYLLKWPNFGTFSIWDSKTLEKQDNGNICVDACLTNDNIQIVSLPFSFSAHSNIGIETRHLHLPNGEMVLITNKQCSEPFTWNGRKCVLLSSSLPFVVYDVIKQEVVDTFRIDCLPCGTRIMWVSKLDGTDFLICFNNNELILLSFESNHTTEFLVHPFVSNADIICHTLSADNLYIAYCYEKCIVIRSVDGNLIQFVGLNQPPVACWWSELYLWIVSGGGVVVKYPCDSTCRIVLGNNEEECTIKFDSVLKFAEGVLVIKLKDEISILKICDNKLCFQEIPDHHFCARYVAISTDGCAVLLYEPGFLSSGVSQVWEIACENKWKLISSKEFIFDEDDGYWDYVGNSWLFLAGTRNSRRSVWLAYAKDLFLPPCDNDNSLCLSFIDISSETQTSRELSIDCVSGIVYLPPDFLIIHEHVWMHLVNVSEGKIIAKLYLGKQDIYQTEILSYFASRDALLFLLENDIKYFKIHNFENCLKPSSSKLK</sequence>
<keyword evidence="3" id="KW-0436">Ligase</keyword>
<dbReference type="InterPro" id="IPR015943">
    <property type="entry name" value="WD40/YVTN_repeat-like_dom_sf"/>
</dbReference>